<evidence type="ECO:0000256" key="1">
    <source>
        <dbReference type="SAM" id="MobiDB-lite"/>
    </source>
</evidence>
<keyword evidence="5" id="KW-1185">Reference proteome</keyword>
<feature type="compositionally biased region" description="Polar residues" evidence="1">
    <location>
        <begin position="383"/>
        <end position="398"/>
    </location>
</feature>
<evidence type="ECO:0000256" key="2">
    <source>
        <dbReference type="SAM" id="Phobius"/>
    </source>
</evidence>
<evidence type="ECO:0000256" key="3">
    <source>
        <dbReference type="SAM" id="SignalP"/>
    </source>
</evidence>
<dbReference type="VEuPathDB" id="FungiDB:BO71DRAFT_397508"/>
<accession>A0A319DEX4</accession>
<proteinExistence type="predicted"/>
<feature type="compositionally biased region" description="Low complexity" evidence="1">
    <location>
        <begin position="434"/>
        <end position="456"/>
    </location>
</feature>
<organism evidence="4 5">
    <name type="scientific">Aspergillus ellipticus CBS 707.79</name>
    <dbReference type="NCBI Taxonomy" id="1448320"/>
    <lineage>
        <taxon>Eukaryota</taxon>
        <taxon>Fungi</taxon>
        <taxon>Dikarya</taxon>
        <taxon>Ascomycota</taxon>
        <taxon>Pezizomycotina</taxon>
        <taxon>Eurotiomycetes</taxon>
        <taxon>Eurotiomycetidae</taxon>
        <taxon>Eurotiales</taxon>
        <taxon>Aspergillaceae</taxon>
        <taxon>Aspergillus</taxon>
        <taxon>Aspergillus subgen. Circumdati</taxon>
    </lineage>
</organism>
<keyword evidence="2" id="KW-0812">Transmembrane</keyword>
<keyword evidence="2" id="KW-1133">Transmembrane helix</keyword>
<feature type="chain" id="PRO_5016301290" evidence="3">
    <location>
        <begin position="22"/>
        <end position="467"/>
    </location>
</feature>
<keyword evidence="3" id="KW-0732">Signal</keyword>
<feature type="compositionally biased region" description="Basic and acidic residues" evidence="1">
    <location>
        <begin position="457"/>
        <end position="467"/>
    </location>
</feature>
<reference evidence="4 5" key="1">
    <citation type="submission" date="2018-02" db="EMBL/GenBank/DDBJ databases">
        <title>The genomes of Aspergillus section Nigri reveals drivers in fungal speciation.</title>
        <authorList>
            <consortium name="DOE Joint Genome Institute"/>
            <person name="Vesth T.C."/>
            <person name="Nybo J."/>
            <person name="Theobald S."/>
            <person name="Brandl J."/>
            <person name="Frisvad J.C."/>
            <person name="Nielsen K.F."/>
            <person name="Lyhne E.K."/>
            <person name="Kogle M.E."/>
            <person name="Kuo A."/>
            <person name="Riley R."/>
            <person name="Clum A."/>
            <person name="Nolan M."/>
            <person name="Lipzen A."/>
            <person name="Salamov A."/>
            <person name="Henrissat B."/>
            <person name="Wiebenga A."/>
            <person name="De vries R.P."/>
            <person name="Grigoriev I.V."/>
            <person name="Mortensen U.H."/>
            <person name="Andersen M.R."/>
            <person name="Baker S.E."/>
        </authorList>
    </citation>
    <scope>NUCLEOTIDE SEQUENCE [LARGE SCALE GENOMIC DNA]</scope>
    <source>
        <strain evidence="4 5">CBS 707.79</strain>
    </source>
</reference>
<feature type="compositionally biased region" description="Low complexity" evidence="1">
    <location>
        <begin position="399"/>
        <end position="411"/>
    </location>
</feature>
<name>A0A319DEX4_9EURO</name>
<feature type="transmembrane region" description="Helical" evidence="2">
    <location>
        <begin position="250"/>
        <end position="277"/>
    </location>
</feature>
<feature type="transmembrane region" description="Helical" evidence="2">
    <location>
        <begin position="298"/>
        <end position="315"/>
    </location>
</feature>
<dbReference type="EMBL" id="KZ825844">
    <property type="protein sequence ID" value="PYH96000.1"/>
    <property type="molecule type" value="Genomic_DNA"/>
</dbReference>
<gene>
    <name evidence="4" type="ORF">BO71DRAFT_397508</name>
</gene>
<sequence length="467" mass="51221">MALSLSFLLLLFIQLPSFVSAAPWIVTADYQEVVYTRTYYYDEETLTNTQIEQITPTATSLPQALSTITSTGTSGYYDEDVTIIQRLYPTGVGSYNDDDYGYGYGDDDDEYHTTIFVVNITYTAPTGCSSQWTQTTTAEVDPPSEVEDLLPRTAVATSISVDNSQPFQPTSYTIDIVYVDPTQLPSRSLASLSLYNRPTSLYTGAGCTYTGSDSADADSGSSGYYNGNGYGYGSGYYYGDDDDNWFTDPYYLGISYLAITLITLFGWIGLFLIFGFIEAWVRFRRLMMGWQTRRGLPFCWSLTLLPISLLLLCFWRKGYRARSQADGEVLKKRWNAMGFGTKLRLFFVWGFRFKYPPMLGPAPARVKTSKQPEKNPGPRLLESTPTPSVAPQSRQGSSDAPAAAAATTTDPEMAEVSPATAPVAHQPEEVATTAPAAHQSEEATAAAPTASGALPSPHHDEEAGRAN</sequence>
<feature type="signal peptide" evidence="3">
    <location>
        <begin position="1"/>
        <end position="21"/>
    </location>
</feature>
<feature type="region of interest" description="Disordered" evidence="1">
    <location>
        <begin position="363"/>
        <end position="467"/>
    </location>
</feature>
<dbReference type="OrthoDB" id="3795566at2759"/>
<dbReference type="Proteomes" id="UP000247810">
    <property type="component" value="Unassembled WGS sequence"/>
</dbReference>
<dbReference type="AlphaFoldDB" id="A0A319DEX4"/>
<protein>
    <submittedName>
        <fullName evidence="4">Uncharacterized protein</fullName>
    </submittedName>
</protein>
<evidence type="ECO:0000313" key="4">
    <source>
        <dbReference type="EMBL" id="PYH96000.1"/>
    </source>
</evidence>
<evidence type="ECO:0000313" key="5">
    <source>
        <dbReference type="Proteomes" id="UP000247810"/>
    </source>
</evidence>
<keyword evidence="2" id="KW-0472">Membrane</keyword>